<evidence type="ECO:0000313" key="3">
    <source>
        <dbReference type="EMBL" id="SES45212.1"/>
    </source>
</evidence>
<evidence type="ECO:0000256" key="1">
    <source>
        <dbReference type="SAM" id="MobiDB-lite"/>
    </source>
</evidence>
<dbReference type="InterPro" id="IPR023346">
    <property type="entry name" value="Lysozyme-like_dom_sf"/>
</dbReference>
<dbReference type="Gene3D" id="1.10.530.10">
    <property type="match status" value="1"/>
</dbReference>
<feature type="compositionally biased region" description="Gly residues" evidence="1">
    <location>
        <begin position="317"/>
        <end position="345"/>
    </location>
</feature>
<dbReference type="EMBL" id="FOHB01000008">
    <property type="protein sequence ID" value="SES45212.1"/>
    <property type="molecule type" value="Genomic_DNA"/>
</dbReference>
<evidence type="ECO:0000313" key="4">
    <source>
        <dbReference type="Proteomes" id="UP000199019"/>
    </source>
</evidence>
<evidence type="ECO:0000259" key="2">
    <source>
        <dbReference type="Pfam" id="PF13406"/>
    </source>
</evidence>
<dbReference type="InterPro" id="IPR031304">
    <property type="entry name" value="SLT_2"/>
</dbReference>
<dbReference type="STRING" id="587636.SAMN05216199_3760"/>
<sequence>MTREPRLTWRTVAAALPAVALIGAGSVLVSTGGASAEDVSTAQAKPVITVPAAPLTRPAAPVLPPLPPIPGEVASSLPSAAPAPSVAPAVAAAGIPQRALDAYQRAAALVAAADPGCGIDWPLIAAIGKVESDHGRYAGNGLDDSGTVRPGIYGLPLNGTNDTAVIRDSDGGSLDRDTTWDRAVGPMQFIPGTWRSVGVDADGDGTANPQNLTDAATATGVYLCSGPGDLRDAGDLRSAVLRYNQSDAYVAQVVAIAEGYRRGVSVLPSTDLTDAQLTGSPYLPSSAAGSGMPATGPGATASSTPRARSTTTSGRTTGSGGSTGGSTGTGKGTGSGSGSGSGGSGSLPKPTTTSSSTTGITDVVTGVVGGVTKPLQPKPSTTSSSPTSTSSPSPTSTSALEPLKPVTNSLGQLVCPSGYELRLTVPPMCYPK</sequence>
<proteinExistence type="predicted"/>
<dbReference type="GO" id="GO:0009253">
    <property type="term" value="P:peptidoglycan catabolic process"/>
    <property type="evidence" value="ECO:0007669"/>
    <property type="project" value="TreeGrafter"/>
</dbReference>
<feature type="domain" description="Transglycosylase SLT" evidence="2">
    <location>
        <begin position="178"/>
        <end position="223"/>
    </location>
</feature>
<keyword evidence="4" id="KW-1185">Reference proteome</keyword>
<dbReference type="InterPro" id="IPR043426">
    <property type="entry name" value="MltB-like"/>
</dbReference>
<gene>
    <name evidence="3" type="ORF">SAMN05216199_3760</name>
</gene>
<organism evidence="3 4">
    <name type="scientific">Pedococcus cremeus</name>
    <dbReference type="NCBI Taxonomy" id="587636"/>
    <lineage>
        <taxon>Bacteria</taxon>
        <taxon>Bacillati</taxon>
        <taxon>Actinomycetota</taxon>
        <taxon>Actinomycetes</taxon>
        <taxon>Micrococcales</taxon>
        <taxon>Intrasporangiaceae</taxon>
        <taxon>Pedococcus</taxon>
    </lineage>
</organism>
<reference evidence="4" key="1">
    <citation type="submission" date="2016-10" db="EMBL/GenBank/DDBJ databases">
        <authorList>
            <person name="Varghese N."/>
            <person name="Submissions S."/>
        </authorList>
    </citation>
    <scope>NUCLEOTIDE SEQUENCE [LARGE SCALE GENOMIC DNA]</scope>
    <source>
        <strain evidence="4">CGMCC 1.6963</strain>
    </source>
</reference>
<dbReference type="CDD" id="cd13399">
    <property type="entry name" value="Slt35-like"/>
    <property type="match status" value="1"/>
</dbReference>
<name>A0A1H9XGE3_9MICO</name>
<dbReference type="SUPFAM" id="SSF53955">
    <property type="entry name" value="Lysozyme-like"/>
    <property type="match status" value="1"/>
</dbReference>
<feature type="compositionally biased region" description="Low complexity" evidence="1">
    <location>
        <begin position="346"/>
        <end position="398"/>
    </location>
</feature>
<protein>
    <submittedName>
        <fullName evidence="3">Membrane-bound lytic murein transglycosylase B</fullName>
    </submittedName>
</protein>
<dbReference type="Pfam" id="PF13406">
    <property type="entry name" value="SLT_2"/>
    <property type="match status" value="1"/>
</dbReference>
<accession>A0A1H9XGE3</accession>
<dbReference type="RefSeq" id="WP_091761597.1">
    <property type="nucleotide sequence ID" value="NZ_FOHB01000008.1"/>
</dbReference>
<feature type="compositionally biased region" description="Low complexity" evidence="1">
    <location>
        <begin position="298"/>
        <end position="316"/>
    </location>
</feature>
<dbReference type="AlphaFoldDB" id="A0A1H9XGE3"/>
<dbReference type="PANTHER" id="PTHR30163:SF8">
    <property type="entry name" value="LYTIC MUREIN TRANSGLYCOSYLASE"/>
    <property type="match status" value="1"/>
</dbReference>
<dbReference type="Proteomes" id="UP000199019">
    <property type="component" value="Unassembled WGS sequence"/>
</dbReference>
<dbReference type="PANTHER" id="PTHR30163">
    <property type="entry name" value="MEMBRANE-BOUND LYTIC MUREIN TRANSGLYCOSYLASE B"/>
    <property type="match status" value="1"/>
</dbReference>
<feature type="region of interest" description="Disordered" evidence="1">
    <location>
        <begin position="272"/>
        <end position="404"/>
    </location>
</feature>
<dbReference type="GO" id="GO:0008933">
    <property type="term" value="F:peptidoglycan lytic transglycosylase activity"/>
    <property type="evidence" value="ECO:0007669"/>
    <property type="project" value="TreeGrafter"/>
</dbReference>